<accession>A0A6H1ZA66</accession>
<dbReference type="EMBL" id="MT144589">
    <property type="protein sequence ID" value="QJH93621.1"/>
    <property type="molecule type" value="Genomic_DNA"/>
</dbReference>
<evidence type="ECO:0000313" key="4">
    <source>
        <dbReference type="EMBL" id="QJI04598.1"/>
    </source>
</evidence>
<dbReference type="CDD" id="cd03349">
    <property type="entry name" value="LbH_XAT"/>
    <property type="match status" value="1"/>
</dbReference>
<protein>
    <submittedName>
        <fullName evidence="1">Putative antibiotic acetyltransferase</fullName>
    </submittedName>
</protein>
<dbReference type="AlphaFoldDB" id="A0A6H1ZA66"/>
<dbReference type="EMBL" id="MT143973">
    <property type="protein sequence ID" value="QJA44080.1"/>
    <property type="molecule type" value="Genomic_DNA"/>
</dbReference>
<proteinExistence type="predicted"/>
<dbReference type="PANTHER" id="PTHR43300:SF11">
    <property type="entry name" value="ACETYLTRANSFERASE RV3034C-RELATED"/>
    <property type="match status" value="1"/>
</dbReference>
<dbReference type="PANTHER" id="PTHR43300">
    <property type="entry name" value="ACETYLTRANSFERASE"/>
    <property type="match status" value="1"/>
</dbReference>
<dbReference type="EMBL" id="MT141577">
    <property type="protein sequence ID" value="QJA67948.1"/>
    <property type="molecule type" value="Genomic_DNA"/>
</dbReference>
<dbReference type="InterPro" id="IPR001451">
    <property type="entry name" value="Hexapep"/>
</dbReference>
<gene>
    <name evidence="4" type="ORF">MM415A00093_0091</name>
    <name evidence="2" type="ORF">MM415B00143_0099</name>
    <name evidence="1" type="ORF">TM448A00087_0013</name>
    <name evidence="3" type="ORF">TM448B00099_0097</name>
</gene>
<reference evidence="1" key="1">
    <citation type="submission" date="2020-03" db="EMBL/GenBank/DDBJ databases">
        <title>The deep terrestrial virosphere.</title>
        <authorList>
            <person name="Holmfeldt K."/>
            <person name="Nilsson E."/>
            <person name="Simone D."/>
            <person name="Lopez-Fernandez M."/>
            <person name="Wu X."/>
            <person name="de Brujin I."/>
            <person name="Lundin D."/>
            <person name="Andersson A."/>
            <person name="Bertilsson S."/>
            <person name="Dopson M."/>
        </authorList>
    </citation>
    <scope>NUCLEOTIDE SEQUENCE</scope>
    <source>
        <strain evidence="4">MM415A00093</strain>
        <strain evidence="2">MM415B00143</strain>
        <strain evidence="1">TM448A00087</strain>
        <strain evidence="3">TM448B00099</strain>
    </source>
</reference>
<evidence type="ECO:0000313" key="1">
    <source>
        <dbReference type="EMBL" id="QJA44080.1"/>
    </source>
</evidence>
<dbReference type="Gene3D" id="2.160.10.10">
    <property type="entry name" value="Hexapeptide repeat proteins"/>
    <property type="match status" value="1"/>
</dbReference>
<name>A0A6H1ZA66_9ZZZZ</name>
<sequence length="170" mass="18722">MSKTSMGKHSYGSIKVPWGGRVTVGKYCSIAGGVTAAILSDHNPAWISTYPFRNRWNINAPNNGLRQNPDVIVGNDVWIGMSAVLLENTHVCDGAIIGSYSVVHGRIPPYSIAVGNPARVIRKRFSDEQIEALLAIAWWDWPDEMVREYAPLLSSPDVQAFIDIVTIRST</sequence>
<evidence type="ECO:0000313" key="2">
    <source>
        <dbReference type="EMBL" id="QJA67948.1"/>
    </source>
</evidence>
<dbReference type="SUPFAM" id="SSF51161">
    <property type="entry name" value="Trimeric LpxA-like enzymes"/>
    <property type="match status" value="1"/>
</dbReference>
<organism evidence="1">
    <name type="scientific">viral metagenome</name>
    <dbReference type="NCBI Taxonomy" id="1070528"/>
    <lineage>
        <taxon>unclassified sequences</taxon>
        <taxon>metagenomes</taxon>
        <taxon>organismal metagenomes</taxon>
    </lineage>
</organism>
<dbReference type="GO" id="GO:0016740">
    <property type="term" value="F:transferase activity"/>
    <property type="evidence" value="ECO:0007669"/>
    <property type="project" value="UniProtKB-KW"/>
</dbReference>
<dbReference type="Pfam" id="PF00132">
    <property type="entry name" value="Hexapep"/>
    <property type="match status" value="1"/>
</dbReference>
<dbReference type="InterPro" id="IPR011004">
    <property type="entry name" value="Trimer_LpxA-like_sf"/>
</dbReference>
<evidence type="ECO:0000313" key="3">
    <source>
        <dbReference type="EMBL" id="QJH93621.1"/>
    </source>
</evidence>
<dbReference type="InterPro" id="IPR050179">
    <property type="entry name" value="Trans_hexapeptide_repeat"/>
</dbReference>
<keyword evidence="1" id="KW-0808">Transferase</keyword>
<dbReference type="EMBL" id="MT145187">
    <property type="protein sequence ID" value="QJI04598.1"/>
    <property type="molecule type" value="Genomic_DNA"/>
</dbReference>